<dbReference type="OrthoDB" id="15235at2759"/>
<name>A0A212D161_CEREH</name>
<comment type="catalytic activity">
    <reaction evidence="1">
        <text>D-fructose 6-phosphate + L-glutamine = D-glucosamine 6-phosphate + L-glutamate</text>
        <dbReference type="Rhea" id="RHEA:13237"/>
        <dbReference type="ChEBI" id="CHEBI:29985"/>
        <dbReference type="ChEBI" id="CHEBI:58359"/>
        <dbReference type="ChEBI" id="CHEBI:58725"/>
        <dbReference type="ChEBI" id="CHEBI:61527"/>
        <dbReference type="EC" id="2.6.1.16"/>
    </reaction>
</comment>
<dbReference type="InterPro" id="IPR035490">
    <property type="entry name" value="GlmS/FrlB_SIS"/>
</dbReference>
<feature type="domain" description="SIS" evidence="10">
    <location>
        <begin position="333"/>
        <end position="499"/>
    </location>
</feature>
<evidence type="ECO:0000259" key="9">
    <source>
        <dbReference type="PROSITE" id="PS51278"/>
    </source>
</evidence>
<evidence type="ECO:0000256" key="5">
    <source>
        <dbReference type="ARBA" id="ARBA00022576"/>
    </source>
</evidence>
<evidence type="ECO:0000313" key="12">
    <source>
        <dbReference type="Proteomes" id="UP000242450"/>
    </source>
</evidence>
<evidence type="ECO:0000256" key="7">
    <source>
        <dbReference type="ARBA" id="ARBA00022737"/>
    </source>
</evidence>
<dbReference type="GO" id="GO:0097367">
    <property type="term" value="F:carbohydrate derivative binding"/>
    <property type="evidence" value="ECO:0007669"/>
    <property type="project" value="InterPro"/>
</dbReference>
<evidence type="ECO:0000256" key="6">
    <source>
        <dbReference type="ARBA" id="ARBA00022679"/>
    </source>
</evidence>
<dbReference type="InterPro" id="IPR017932">
    <property type="entry name" value="GATase_2_dom"/>
</dbReference>
<dbReference type="AlphaFoldDB" id="A0A212D161"/>
<dbReference type="CDD" id="cd00714">
    <property type="entry name" value="GFAT"/>
    <property type="match status" value="1"/>
</dbReference>
<keyword evidence="6" id="KW-0808">Transferase</keyword>
<comment type="caution">
    <text evidence="11">The sequence shown here is derived from an EMBL/GenBank/DDBJ whole genome shotgun (WGS) entry which is preliminary data.</text>
</comment>
<organism evidence="11 12">
    <name type="scientific">Cervus elaphus hippelaphus</name>
    <name type="common">European red deer</name>
    <dbReference type="NCBI Taxonomy" id="46360"/>
    <lineage>
        <taxon>Eukaryota</taxon>
        <taxon>Metazoa</taxon>
        <taxon>Chordata</taxon>
        <taxon>Craniata</taxon>
        <taxon>Vertebrata</taxon>
        <taxon>Euteleostomi</taxon>
        <taxon>Mammalia</taxon>
        <taxon>Eutheria</taxon>
        <taxon>Laurasiatheria</taxon>
        <taxon>Artiodactyla</taxon>
        <taxon>Ruminantia</taxon>
        <taxon>Pecora</taxon>
        <taxon>Cervidae</taxon>
        <taxon>Cervinae</taxon>
        <taxon>Cervus</taxon>
    </lineage>
</organism>
<dbReference type="InterPro" id="IPR046348">
    <property type="entry name" value="SIS_dom_sf"/>
</dbReference>
<dbReference type="Gene3D" id="3.40.50.10490">
    <property type="entry name" value="Glucose-6-phosphate isomerase like protein, domain 1"/>
    <property type="match status" value="3"/>
</dbReference>
<reference evidence="11 12" key="1">
    <citation type="journal article" date="2018" name="Mol. Genet. Genomics">
        <title>The red deer Cervus elaphus genome CerEla1.0: sequencing, annotating, genes, and chromosomes.</title>
        <authorList>
            <person name="Bana N.A."/>
            <person name="Nyiri A."/>
            <person name="Nagy J."/>
            <person name="Frank K."/>
            <person name="Nagy T."/>
            <person name="Steger V."/>
            <person name="Schiller M."/>
            <person name="Lakatos P."/>
            <person name="Sugar L."/>
            <person name="Horn P."/>
            <person name="Barta E."/>
            <person name="Orosz L."/>
        </authorList>
    </citation>
    <scope>NUCLEOTIDE SEQUENCE [LARGE SCALE GENOMIC DNA]</scope>
    <source>
        <strain evidence="11">Hungarian</strain>
    </source>
</reference>
<proteinExistence type="predicted"/>
<comment type="pathway">
    <text evidence="2">Nucleotide-sugar biosynthesis; UDP-N-acetyl-alpha-D-glucosamine biosynthesis; alpha-D-glucosamine 6-phosphate from D-fructose 6-phosphate: step 1/1.</text>
</comment>
<keyword evidence="12" id="KW-1185">Reference proteome</keyword>
<dbReference type="FunFam" id="3.40.50.10490:FF:000126">
    <property type="entry name" value="Glutamine--fructose-6-phosphate aminotransferase [isomerizing] 1"/>
    <property type="match status" value="1"/>
</dbReference>
<dbReference type="GO" id="GO:0004360">
    <property type="term" value="F:glutamine-fructose-6-phosphate transaminase (isomerizing) activity"/>
    <property type="evidence" value="ECO:0007669"/>
    <property type="project" value="UniProtKB-EC"/>
</dbReference>
<dbReference type="PANTHER" id="PTHR10937">
    <property type="entry name" value="GLUCOSAMINE--FRUCTOSE-6-PHOSPHATE AMINOTRANSFERASE, ISOMERIZING"/>
    <property type="match status" value="1"/>
</dbReference>
<dbReference type="GO" id="GO:0006002">
    <property type="term" value="P:fructose 6-phosphate metabolic process"/>
    <property type="evidence" value="ECO:0007669"/>
    <property type="project" value="TreeGrafter"/>
</dbReference>
<evidence type="ECO:0000256" key="1">
    <source>
        <dbReference type="ARBA" id="ARBA00001031"/>
    </source>
</evidence>
<dbReference type="PROSITE" id="PS51278">
    <property type="entry name" value="GATASE_TYPE_2"/>
    <property type="match status" value="1"/>
</dbReference>
<keyword evidence="7" id="KW-0677">Repeat</keyword>
<dbReference type="EMBL" id="MKHE01000009">
    <property type="protein sequence ID" value="OWK11824.1"/>
    <property type="molecule type" value="Genomic_DNA"/>
</dbReference>
<dbReference type="PROSITE" id="PS51464">
    <property type="entry name" value="SIS"/>
    <property type="match status" value="2"/>
</dbReference>
<keyword evidence="5" id="KW-0032">Aminotransferase</keyword>
<dbReference type="InterPro" id="IPR047084">
    <property type="entry name" value="GFAT_N"/>
</dbReference>
<dbReference type="Pfam" id="PF01380">
    <property type="entry name" value="SIS"/>
    <property type="match status" value="2"/>
</dbReference>
<keyword evidence="4" id="KW-0597">Phosphoprotein</keyword>
<dbReference type="InterPro" id="IPR029055">
    <property type="entry name" value="Ntn_hydrolases_N"/>
</dbReference>
<dbReference type="Pfam" id="PF13522">
    <property type="entry name" value="GATase_6"/>
    <property type="match status" value="1"/>
</dbReference>
<protein>
    <recommendedName>
        <fullName evidence="3">glutamine--fructose-6-phosphate transaminase (isomerizing)</fullName>
        <ecNumber evidence="3">2.6.1.16</ecNumber>
    </recommendedName>
</protein>
<dbReference type="GO" id="GO:0006047">
    <property type="term" value="P:UDP-N-acetylglucosamine metabolic process"/>
    <property type="evidence" value="ECO:0007669"/>
    <property type="project" value="TreeGrafter"/>
</dbReference>
<feature type="domain" description="SIS" evidence="10">
    <location>
        <begin position="554"/>
        <end position="695"/>
    </location>
</feature>
<dbReference type="GO" id="GO:0006487">
    <property type="term" value="P:protein N-linked glycosylation"/>
    <property type="evidence" value="ECO:0007669"/>
    <property type="project" value="TreeGrafter"/>
</dbReference>
<dbReference type="FunFam" id="3.60.20.10:FF:000052">
    <property type="entry name" value="Glutamine--fructose-6-phosphate aminotransferase [isomerizing] 2"/>
    <property type="match status" value="1"/>
</dbReference>
<gene>
    <name evidence="11" type="ORF">Celaphus_00002867</name>
</gene>
<dbReference type="EC" id="2.6.1.16" evidence="3"/>
<dbReference type="PANTHER" id="PTHR10937:SF10">
    <property type="entry name" value="GLUTAMINE--FRUCTOSE-6-PHOSPHATE AMINOTRANSFERASE [ISOMERIZING] 2"/>
    <property type="match status" value="1"/>
</dbReference>
<evidence type="ECO:0000256" key="4">
    <source>
        <dbReference type="ARBA" id="ARBA00022553"/>
    </source>
</evidence>
<evidence type="ECO:0000256" key="3">
    <source>
        <dbReference type="ARBA" id="ARBA00012916"/>
    </source>
</evidence>
<dbReference type="InterPro" id="IPR035466">
    <property type="entry name" value="GlmS/AgaS_SIS"/>
</dbReference>
<dbReference type="FunFam" id="3.40.50.10490:FF:000001">
    <property type="entry name" value="Glutamine--fructose-6-phosphate aminotransferase [isomerizing]"/>
    <property type="match status" value="1"/>
</dbReference>
<keyword evidence="8" id="KW-0315">Glutamine amidotransferase</keyword>
<dbReference type="CDD" id="cd05008">
    <property type="entry name" value="SIS_GlmS_GlmD_1"/>
    <property type="match status" value="1"/>
</dbReference>
<dbReference type="Proteomes" id="UP000242450">
    <property type="component" value="Chromosome 9"/>
</dbReference>
<sequence>MVTRGLLINTHLLWSQHSTLKLEPLQSEGIFAYMNYRVPRTRKEIFETLIKGLQRLEYRGYDSAEQDSMDLKVEFETHFGIAHTRWATHGVPNAVNSHPQRSDKGNEFVVIHNGIITNYKDLRKFLESKGYEFESETDTETIAKLIKYVFDNRETEDITFSTLVERVIQQLEGAFALVFKSIHYPGEAVATRRGSPLLIGVRSKYKLSTEQIPVLYRTRNIENVKNICKTRMKRLDSSTCLHAVGNKAVEFFFASDASAIIEHTNRVIFLEDDDIAAVADGKLSIHRVKRLASNFSAFMQKEIFEQPESVFNTMRGRVNFETNTVLLGGLKDHLKEIRRCRRLIVIGCGTSYHAAVATRQVLEELTELPVMVELASDFLDRNTPVFRDDVCFFISQSGETADTLLALRYCKDRRALTVGITNTVGSSISRETDCGVHINAGPEIGVASTKVGATWAPTGGPLLGGEQRGALEGSPRICLILSGHHMHIAPVLLAPLFCPQAYTSQFISLVMFGLMMSEDRISLQNRRREIIHGLKSLPELIKEVLSLDEKIHDLALELYTQRSLLVMGRGYNYATCLEGALKIKEITYMHSEGILAGELKHGPLALIDKQMPVIMVIMKDPCFAKCQNALQQVTARQGRPIILCSKDDTESSKFAYKTIELPHTVDCLQGILSVIPLQLLSFHLAVLRGYDVYHIAALFNSVFSSKSLRLSNFSFISSWFFFSPGNILVPAPAHSKNSPKNPMQENSFKWATLPSI</sequence>
<evidence type="ECO:0000256" key="2">
    <source>
        <dbReference type="ARBA" id="ARBA00004775"/>
    </source>
</evidence>
<accession>A0A212D161</accession>
<dbReference type="InterPro" id="IPR001347">
    <property type="entry name" value="SIS_dom"/>
</dbReference>
<dbReference type="Gene3D" id="3.60.20.10">
    <property type="entry name" value="Glutamine Phosphoribosylpyrophosphate, subunit 1, domain 1"/>
    <property type="match status" value="1"/>
</dbReference>
<feature type="domain" description="Glutamine amidotransferase type-2" evidence="9">
    <location>
        <begin position="28"/>
        <end position="281"/>
    </location>
</feature>
<dbReference type="CDD" id="cd05009">
    <property type="entry name" value="SIS_GlmS_GlmD_2"/>
    <property type="match status" value="1"/>
</dbReference>
<dbReference type="SUPFAM" id="SSF53697">
    <property type="entry name" value="SIS domain"/>
    <property type="match status" value="1"/>
</dbReference>
<evidence type="ECO:0000259" key="10">
    <source>
        <dbReference type="PROSITE" id="PS51464"/>
    </source>
</evidence>
<evidence type="ECO:0000313" key="11">
    <source>
        <dbReference type="EMBL" id="OWK11824.1"/>
    </source>
</evidence>
<evidence type="ECO:0000256" key="8">
    <source>
        <dbReference type="ARBA" id="ARBA00022962"/>
    </source>
</evidence>
<dbReference type="SUPFAM" id="SSF56235">
    <property type="entry name" value="N-terminal nucleophile aminohydrolases (Ntn hydrolases)"/>
    <property type="match status" value="1"/>
</dbReference>